<dbReference type="EMBL" id="FNQE01000019">
    <property type="protein sequence ID" value="SDZ09997.1"/>
    <property type="molecule type" value="Genomic_DNA"/>
</dbReference>
<proteinExistence type="predicted"/>
<protein>
    <submittedName>
        <fullName evidence="2">Uncharacterized protein</fullName>
    </submittedName>
</protein>
<evidence type="ECO:0000313" key="2">
    <source>
        <dbReference type="EMBL" id="SDZ09997.1"/>
    </source>
</evidence>
<gene>
    <name evidence="2" type="ORF">SAMN05660462_01845</name>
</gene>
<feature type="compositionally biased region" description="Basic and acidic residues" evidence="1">
    <location>
        <begin position="1"/>
        <end position="18"/>
    </location>
</feature>
<evidence type="ECO:0000313" key="3">
    <source>
        <dbReference type="Proteomes" id="UP000198625"/>
    </source>
</evidence>
<keyword evidence="3" id="KW-1185">Reference proteome</keyword>
<organism evidence="2 3">
    <name type="scientific">Proteiniborus ethanoligenes</name>
    <dbReference type="NCBI Taxonomy" id="415015"/>
    <lineage>
        <taxon>Bacteria</taxon>
        <taxon>Bacillati</taxon>
        <taxon>Bacillota</taxon>
        <taxon>Clostridia</taxon>
        <taxon>Eubacteriales</taxon>
        <taxon>Proteiniborus</taxon>
    </lineage>
</organism>
<accession>A0A1H3Q9E0</accession>
<reference evidence="2 3" key="1">
    <citation type="submission" date="2016-10" db="EMBL/GenBank/DDBJ databases">
        <authorList>
            <person name="de Groot N.N."/>
        </authorList>
    </citation>
    <scope>NUCLEOTIDE SEQUENCE [LARGE SCALE GENOMIC DNA]</scope>
    <source>
        <strain evidence="2 3">DSM 21650</strain>
    </source>
</reference>
<dbReference type="STRING" id="415015.SAMN05660462_01845"/>
<dbReference type="Proteomes" id="UP000198625">
    <property type="component" value="Unassembled WGS sequence"/>
</dbReference>
<dbReference type="AlphaFoldDB" id="A0A1H3Q9E0"/>
<dbReference type="RefSeq" id="WP_091730201.1">
    <property type="nucleotide sequence ID" value="NZ_FNQE01000019.1"/>
</dbReference>
<feature type="region of interest" description="Disordered" evidence="1">
    <location>
        <begin position="1"/>
        <end position="21"/>
    </location>
</feature>
<dbReference type="OrthoDB" id="9927086at2"/>
<sequence>MKDILKSQLESYKRDNSKKSKQAMLSTLNAMVGTMTNNDSSTLNSIQTAKSALTSSSSNKNEIVQSVENVISNLS</sequence>
<evidence type="ECO:0000256" key="1">
    <source>
        <dbReference type="SAM" id="MobiDB-lite"/>
    </source>
</evidence>
<name>A0A1H3Q9E0_9FIRM</name>